<organism evidence="2 3">
    <name type="scientific">Pelobates cultripes</name>
    <name type="common">Western spadefoot toad</name>
    <dbReference type="NCBI Taxonomy" id="61616"/>
    <lineage>
        <taxon>Eukaryota</taxon>
        <taxon>Metazoa</taxon>
        <taxon>Chordata</taxon>
        <taxon>Craniata</taxon>
        <taxon>Vertebrata</taxon>
        <taxon>Euteleostomi</taxon>
        <taxon>Amphibia</taxon>
        <taxon>Batrachia</taxon>
        <taxon>Anura</taxon>
        <taxon>Pelobatoidea</taxon>
        <taxon>Pelobatidae</taxon>
        <taxon>Pelobates</taxon>
    </lineage>
</organism>
<protein>
    <submittedName>
        <fullName evidence="2">Uncharacterized protein</fullName>
    </submittedName>
</protein>
<evidence type="ECO:0000313" key="3">
    <source>
        <dbReference type="Proteomes" id="UP001295444"/>
    </source>
</evidence>
<name>A0AAD1TAR0_PELCU</name>
<dbReference type="AlphaFoldDB" id="A0AAD1TAR0"/>
<proteinExistence type="predicted"/>
<dbReference type="Proteomes" id="UP001295444">
    <property type="component" value="Chromosome 10"/>
</dbReference>
<gene>
    <name evidence="2" type="ORF">PECUL_23A042044</name>
</gene>
<keyword evidence="3" id="KW-1185">Reference proteome</keyword>
<feature type="region of interest" description="Disordered" evidence="1">
    <location>
        <begin position="24"/>
        <end position="54"/>
    </location>
</feature>
<dbReference type="EMBL" id="OW240921">
    <property type="protein sequence ID" value="CAH2319139.1"/>
    <property type="molecule type" value="Genomic_DNA"/>
</dbReference>
<sequence>MEEGGKEPQRETRDEQVAIAKAMAPSKQTKLKDTARHVRKDRQWQAQEDNEAEADNIAETNVGAQCVVMEVDHMQVIPDEGQITKIFLKQMLQDLRATIKEDFTLIISNLHREIAELGDRNDNLEVKADDLCLAHIEMDDKPQKIEEENTKLWHKIADLEDRARRNNARFRGIPESVSTDKFVDYILNSMCSFGSHNR</sequence>
<evidence type="ECO:0000256" key="1">
    <source>
        <dbReference type="SAM" id="MobiDB-lite"/>
    </source>
</evidence>
<evidence type="ECO:0000313" key="2">
    <source>
        <dbReference type="EMBL" id="CAH2319139.1"/>
    </source>
</evidence>
<accession>A0AAD1TAR0</accession>
<reference evidence="2" key="1">
    <citation type="submission" date="2022-03" db="EMBL/GenBank/DDBJ databases">
        <authorList>
            <person name="Alioto T."/>
            <person name="Alioto T."/>
            <person name="Gomez Garrido J."/>
        </authorList>
    </citation>
    <scope>NUCLEOTIDE SEQUENCE</scope>
</reference>